<gene>
    <name evidence="2" type="ORF">Ga0123462_1886</name>
</gene>
<evidence type="ECO:0000256" key="1">
    <source>
        <dbReference type="SAM" id="Phobius"/>
    </source>
</evidence>
<keyword evidence="3" id="KW-1185">Reference proteome</keyword>
<keyword evidence="1" id="KW-0812">Transmembrane</keyword>
<protein>
    <submittedName>
        <fullName evidence="2">Uncharacterized protein</fullName>
    </submittedName>
</protein>
<name>A0A2K8L5Y2_9PROT</name>
<dbReference type="AlphaFoldDB" id="A0A2K8L5Y2"/>
<sequence>MADTERPVFSPLISYVAISCALLIPVIVWPLQGMGDGSLEFEAVWLVTASVLLVCAVTADSILYHQPDSLWPYFATAWILSTSFFVSLALRAETGIYILASMFSLHAVRSGYRLWHDGNDWWLWPSCIRDAVAALTIFGWIIFFSRTPY</sequence>
<dbReference type="EMBL" id="CP018800">
    <property type="protein sequence ID" value="ATX82728.1"/>
    <property type="molecule type" value="Genomic_DNA"/>
</dbReference>
<dbReference type="RefSeq" id="WP_100266042.1">
    <property type="nucleotide sequence ID" value="NZ_CP018800.1"/>
</dbReference>
<reference evidence="2 3" key="1">
    <citation type="submission" date="2016-12" db="EMBL/GenBank/DDBJ databases">
        <title>Isolation and genomic insights into novel planktonic Zetaproteobacteria from stratified waters of the Chesapeake Bay.</title>
        <authorList>
            <person name="McAllister S.M."/>
            <person name="Kato S."/>
            <person name="Chan C.S."/>
            <person name="Chiu B.K."/>
            <person name="Field E.K."/>
        </authorList>
    </citation>
    <scope>NUCLEOTIDE SEQUENCE [LARGE SCALE GENOMIC DNA]</scope>
    <source>
        <strain evidence="2 3">CP-8</strain>
    </source>
</reference>
<feature type="transmembrane region" description="Helical" evidence="1">
    <location>
        <begin position="121"/>
        <end position="144"/>
    </location>
</feature>
<evidence type="ECO:0000313" key="2">
    <source>
        <dbReference type="EMBL" id="ATX82728.1"/>
    </source>
</evidence>
<dbReference type="OrthoDB" id="9838030at2"/>
<feature type="transmembrane region" description="Helical" evidence="1">
    <location>
        <begin position="70"/>
        <end position="90"/>
    </location>
</feature>
<dbReference type="Proteomes" id="UP000231637">
    <property type="component" value="Chromosome"/>
</dbReference>
<keyword evidence="1" id="KW-0472">Membrane</keyword>
<feature type="transmembrane region" description="Helical" evidence="1">
    <location>
        <begin position="12"/>
        <end position="31"/>
    </location>
</feature>
<keyword evidence="1" id="KW-1133">Transmembrane helix</keyword>
<dbReference type="KEGG" id="mfn:Ga0123462_1886"/>
<proteinExistence type="predicted"/>
<feature type="transmembrane region" description="Helical" evidence="1">
    <location>
        <begin position="43"/>
        <end position="64"/>
    </location>
</feature>
<dbReference type="PROSITE" id="PS51257">
    <property type="entry name" value="PROKAR_LIPOPROTEIN"/>
    <property type="match status" value="1"/>
</dbReference>
<accession>A0A2K8L5Y2</accession>
<evidence type="ECO:0000313" key="3">
    <source>
        <dbReference type="Proteomes" id="UP000231637"/>
    </source>
</evidence>
<organism evidence="2 3">
    <name type="scientific">Mariprofundus ferrinatatus</name>
    <dbReference type="NCBI Taxonomy" id="1921087"/>
    <lineage>
        <taxon>Bacteria</taxon>
        <taxon>Pseudomonadati</taxon>
        <taxon>Pseudomonadota</taxon>
        <taxon>Candidatius Mariprofundia</taxon>
        <taxon>Mariprofundales</taxon>
        <taxon>Mariprofundaceae</taxon>
        <taxon>Mariprofundus</taxon>
    </lineage>
</organism>